<dbReference type="Gene3D" id="2.60.40.420">
    <property type="entry name" value="Cupredoxins - blue copper proteins"/>
    <property type="match status" value="1"/>
</dbReference>
<comment type="caution">
    <text evidence="21">The sequence shown here is derived from an EMBL/GenBank/DDBJ whole genome shotgun (WGS) entry which is preliminary data.</text>
</comment>
<dbReference type="Proteomes" id="UP001589758">
    <property type="component" value="Unassembled WGS sequence"/>
</dbReference>
<dbReference type="InterPro" id="IPR045187">
    <property type="entry name" value="CcO_II"/>
</dbReference>
<evidence type="ECO:0000313" key="21">
    <source>
        <dbReference type="EMBL" id="MFC0179703.1"/>
    </source>
</evidence>
<keyword evidence="12 16" id="KW-0472">Membrane</keyword>
<sequence length="321" mass="35976">MNLLNKYKTWLKTMGFFTLFASLFVLTGCENAALINSKGAVGVQQRDLIYWAIGLMLIVVIPAIVLSVFFAWKYRASNTKNEYKPDWEHSNKIEFVVWMVPLIIIIILGTITWKTAYSLHPYKPLESDKEPLVVEVVSLDWKWLFVYPEQGVAAINELALPVDRPVEFRLTSQSVMNSFFIPQLGGQIYVMAGMQTKLNLIANEPGEFKGISASYSGPGFSGMKFKALAKNENDFDAWVNKVRAEGADLNSFEAYKVLAKPSENAPVQYFTNIKPGLFRDVVTQFSQNLYAGDNAGHANHADHGGQRHDESAHHAHDAATH</sequence>
<evidence type="ECO:0000256" key="8">
    <source>
        <dbReference type="ARBA" id="ARBA00022729"/>
    </source>
</evidence>
<comment type="similarity">
    <text evidence="2 16">Belongs to the cytochrome c oxidase subunit 2 family.</text>
</comment>
<dbReference type="EMBL" id="JBHLXE010000071">
    <property type="protein sequence ID" value="MFC0179703.1"/>
    <property type="molecule type" value="Genomic_DNA"/>
</dbReference>
<evidence type="ECO:0000256" key="2">
    <source>
        <dbReference type="ARBA" id="ARBA00007866"/>
    </source>
</evidence>
<dbReference type="InterPro" id="IPR008972">
    <property type="entry name" value="Cupredoxin"/>
</dbReference>
<dbReference type="RefSeq" id="WP_385876808.1">
    <property type="nucleotide sequence ID" value="NZ_JBHLXE010000071.1"/>
</dbReference>
<dbReference type="Pfam" id="PF06481">
    <property type="entry name" value="COX_ARM"/>
    <property type="match status" value="1"/>
</dbReference>
<keyword evidence="13" id="KW-0564">Palmitate</keyword>
<proteinExistence type="inferred from homology"/>
<keyword evidence="8" id="KW-0732">Signal</keyword>
<dbReference type="PIRSF" id="PIRSF000292">
    <property type="entry name" value="Ubi_od_II"/>
    <property type="match status" value="1"/>
</dbReference>
<dbReference type="InterPro" id="IPR036257">
    <property type="entry name" value="Cyt_c_oxidase_su2_TM_sf"/>
</dbReference>
<keyword evidence="7 18" id="KW-0812">Transmembrane</keyword>
<feature type="region of interest" description="Disordered" evidence="17">
    <location>
        <begin position="293"/>
        <end position="321"/>
    </location>
</feature>
<evidence type="ECO:0000259" key="19">
    <source>
        <dbReference type="PROSITE" id="PS50857"/>
    </source>
</evidence>
<reference evidence="21 22" key="1">
    <citation type="submission" date="2024-09" db="EMBL/GenBank/DDBJ databases">
        <authorList>
            <person name="Sun Q."/>
            <person name="Mori K."/>
        </authorList>
    </citation>
    <scope>NUCLEOTIDE SEQUENCE [LARGE SCALE GENOMIC DNA]</scope>
    <source>
        <strain evidence="21 22">CCM 8545</strain>
    </source>
</reference>
<feature type="transmembrane region" description="Helical" evidence="18">
    <location>
        <begin position="93"/>
        <end position="113"/>
    </location>
</feature>
<dbReference type="InterPro" id="IPR006333">
    <property type="entry name" value="Cyt_o_ubiquinol_oxidase_su2"/>
</dbReference>
<dbReference type="InterPro" id="IPR034227">
    <property type="entry name" value="CuRO_UO_II"/>
</dbReference>
<dbReference type="Gene3D" id="1.10.287.90">
    <property type="match status" value="1"/>
</dbReference>
<gene>
    <name evidence="21" type="primary">cyoA</name>
    <name evidence="21" type="ORF">ACFFIT_06330</name>
</gene>
<evidence type="ECO:0000256" key="3">
    <source>
        <dbReference type="ARBA" id="ARBA00011700"/>
    </source>
</evidence>
<comment type="subunit">
    <text evidence="3">Heterooctamer of two A chains, two B chains, two C chains and two D chains.</text>
</comment>
<dbReference type="NCBIfam" id="TIGR01433">
    <property type="entry name" value="CyoA"/>
    <property type="match status" value="1"/>
</dbReference>
<dbReference type="InterPro" id="IPR002429">
    <property type="entry name" value="CcO_II-like_C"/>
</dbReference>
<keyword evidence="10 18" id="KW-1133">Transmembrane helix</keyword>
<dbReference type="SUPFAM" id="SSF81464">
    <property type="entry name" value="Cytochrome c oxidase subunit II-like, transmembrane region"/>
    <property type="match status" value="1"/>
</dbReference>
<evidence type="ECO:0000256" key="14">
    <source>
        <dbReference type="ARBA" id="ARBA00023288"/>
    </source>
</evidence>
<dbReference type="CDD" id="cd04212">
    <property type="entry name" value="CuRO_UO_II"/>
    <property type="match status" value="1"/>
</dbReference>
<evidence type="ECO:0000256" key="12">
    <source>
        <dbReference type="ARBA" id="ARBA00023136"/>
    </source>
</evidence>
<comment type="subcellular location">
    <subcellularLocation>
        <location evidence="1">Cell membrane</location>
        <topology evidence="1">Multi-pass membrane protein</topology>
    </subcellularLocation>
</comment>
<comment type="function">
    <text evidence="15">Cytochrome bo(3) ubiquinol terminal oxidase is the component of the aerobic respiratory chain of E.coli that predominates when cells are grown at high aeration. Has proton pump activity across the membrane in addition to electron transfer, pumping 2 protons/electron.</text>
</comment>
<protein>
    <recommendedName>
        <fullName evidence="16">Ubiquinol oxidase subunit 2</fullName>
    </recommendedName>
</protein>
<keyword evidence="4 16" id="KW-0813">Transport</keyword>
<evidence type="ECO:0000256" key="9">
    <source>
        <dbReference type="ARBA" id="ARBA00022982"/>
    </source>
</evidence>
<evidence type="ECO:0000256" key="17">
    <source>
        <dbReference type="SAM" id="MobiDB-lite"/>
    </source>
</evidence>
<evidence type="ECO:0000256" key="6">
    <source>
        <dbReference type="ARBA" id="ARBA00022660"/>
    </source>
</evidence>
<dbReference type="PROSITE" id="PS50857">
    <property type="entry name" value="COX2_CUA"/>
    <property type="match status" value="1"/>
</dbReference>
<keyword evidence="22" id="KW-1185">Reference proteome</keyword>
<dbReference type="InterPro" id="IPR010514">
    <property type="entry name" value="COX_ARM"/>
</dbReference>
<name>A0ABV6C9R0_9GAMM</name>
<evidence type="ECO:0000256" key="11">
    <source>
        <dbReference type="ARBA" id="ARBA00023002"/>
    </source>
</evidence>
<keyword evidence="14" id="KW-0449">Lipoprotein</keyword>
<evidence type="ECO:0000256" key="16">
    <source>
        <dbReference type="PIRNR" id="PIRNR000292"/>
    </source>
</evidence>
<evidence type="ECO:0000256" key="13">
    <source>
        <dbReference type="ARBA" id="ARBA00023139"/>
    </source>
</evidence>
<dbReference type="PANTHER" id="PTHR22888">
    <property type="entry name" value="CYTOCHROME C OXIDASE, SUBUNIT II"/>
    <property type="match status" value="1"/>
</dbReference>
<evidence type="ECO:0000256" key="15">
    <source>
        <dbReference type="ARBA" id="ARBA00025694"/>
    </source>
</evidence>
<evidence type="ECO:0000256" key="5">
    <source>
        <dbReference type="ARBA" id="ARBA00022475"/>
    </source>
</evidence>
<dbReference type="InterPro" id="IPR011759">
    <property type="entry name" value="Cyt_c_oxidase_su2_TM_dom"/>
</dbReference>
<feature type="domain" description="Cytochrome oxidase subunit II transmembrane region profile" evidence="20">
    <location>
        <begin position="26"/>
        <end position="123"/>
    </location>
</feature>
<evidence type="ECO:0000259" key="20">
    <source>
        <dbReference type="PROSITE" id="PS50999"/>
    </source>
</evidence>
<keyword evidence="11 16" id="KW-0560">Oxidoreductase</keyword>
<feature type="transmembrane region" description="Helical" evidence="18">
    <location>
        <begin position="48"/>
        <end position="72"/>
    </location>
</feature>
<evidence type="ECO:0000256" key="1">
    <source>
        <dbReference type="ARBA" id="ARBA00004651"/>
    </source>
</evidence>
<evidence type="ECO:0000313" key="22">
    <source>
        <dbReference type="Proteomes" id="UP001589758"/>
    </source>
</evidence>
<evidence type="ECO:0000256" key="7">
    <source>
        <dbReference type="ARBA" id="ARBA00022692"/>
    </source>
</evidence>
<keyword evidence="9 16" id="KW-0249">Electron transport</keyword>
<feature type="compositionally biased region" description="Basic and acidic residues" evidence="17">
    <location>
        <begin position="299"/>
        <end position="321"/>
    </location>
</feature>
<dbReference type="PROSITE" id="PS51257">
    <property type="entry name" value="PROKAR_LIPOPROTEIN"/>
    <property type="match status" value="1"/>
</dbReference>
<dbReference type="PROSITE" id="PS50999">
    <property type="entry name" value="COX2_TM"/>
    <property type="match status" value="1"/>
</dbReference>
<evidence type="ECO:0000256" key="4">
    <source>
        <dbReference type="ARBA" id="ARBA00022448"/>
    </source>
</evidence>
<organism evidence="21 22">
    <name type="scientific">Thorsellia kenyensis</name>
    <dbReference type="NCBI Taxonomy" id="1549888"/>
    <lineage>
        <taxon>Bacteria</taxon>
        <taxon>Pseudomonadati</taxon>
        <taxon>Pseudomonadota</taxon>
        <taxon>Gammaproteobacteria</taxon>
        <taxon>Enterobacterales</taxon>
        <taxon>Thorselliaceae</taxon>
        <taxon>Thorsellia</taxon>
    </lineage>
</organism>
<dbReference type="SUPFAM" id="SSF49503">
    <property type="entry name" value="Cupredoxins"/>
    <property type="match status" value="1"/>
</dbReference>
<dbReference type="PANTHER" id="PTHR22888:SF18">
    <property type="entry name" value="CYTOCHROME BO(3) UBIQUINOL OXIDASE SUBUNIT 2"/>
    <property type="match status" value="1"/>
</dbReference>
<keyword evidence="6 16" id="KW-0679">Respiratory chain</keyword>
<evidence type="ECO:0000256" key="18">
    <source>
        <dbReference type="SAM" id="Phobius"/>
    </source>
</evidence>
<accession>A0ABV6C9R0</accession>
<evidence type="ECO:0000256" key="10">
    <source>
        <dbReference type="ARBA" id="ARBA00022989"/>
    </source>
</evidence>
<keyword evidence="5 16" id="KW-1003">Cell membrane</keyword>
<feature type="domain" description="Cytochrome oxidase subunit II copper A binding" evidence="19">
    <location>
        <begin position="129"/>
        <end position="241"/>
    </location>
</feature>